<evidence type="ECO:0008006" key="4">
    <source>
        <dbReference type="Google" id="ProtNLM"/>
    </source>
</evidence>
<reference evidence="2 3" key="1">
    <citation type="submission" date="2022-06" db="EMBL/GenBank/DDBJ databases">
        <title>Sequencing the genomes of 1000 actinobacteria strains.</title>
        <authorList>
            <person name="Klenk H.-P."/>
        </authorList>
    </citation>
    <scope>NUCLEOTIDE SEQUENCE [LARGE SCALE GENOMIC DNA]</scope>
    <source>
        <strain evidence="2 3">DSM 44170</strain>
    </source>
</reference>
<feature type="transmembrane region" description="Helical" evidence="1">
    <location>
        <begin position="70"/>
        <end position="90"/>
    </location>
</feature>
<protein>
    <recommendedName>
        <fullName evidence="4">DUF1707 domain-containing protein</fullName>
    </recommendedName>
</protein>
<comment type="caution">
    <text evidence="2">The sequence shown here is derived from an EMBL/GenBank/DDBJ whole genome shotgun (WGS) entry which is preliminary data.</text>
</comment>
<keyword evidence="1" id="KW-1133">Transmembrane helix</keyword>
<evidence type="ECO:0000256" key="1">
    <source>
        <dbReference type="SAM" id="Phobius"/>
    </source>
</evidence>
<feature type="transmembrane region" description="Helical" evidence="1">
    <location>
        <begin position="152"/>
        <end position="171"/>
    </location>
</feature>
<dbReference type="RefSeq" id="WP_253769203.1">
    <property type="nucleotide sequence ID" value="NZ_BAAAVE010000040.1"/>
</dbReference>
<dbReference type="EMBL" id="JAMZEC010000001">
    <property type="protein sequence ID" value="MCP2346752.1"/>
    <property type="molecule type" value="Genomic_DNA"/>
</dbReference>
<feature type="transmembrane region" description="Helical" evidence="1">
    <location>
        <begin position="96"/>
        <end position="116"/>
    </location>
</feature>
<proteinExistence type="predicted"/>
<evidence type="ECO:0000313" key="2">
    <source>
        <dbReference type="EMBL" id="MCP2346752.1"/>
    </source>
</evidence>
<keyword evidence="1" id="KW-0812">Transmembrane</keyword>
<feature type="transmembrane region" description="Helical" evidence="1">
    <location>
        <begin position="128"/>
        <end position="146"/>
    </location>
</feature>
<keyword evidence="1" id="KW-0472">Membrane</keyword>
<dbReference type="Proteomes" id="UP001320766">
    <property type="component" value="Unassembled WGS sequence"/>
</dbReference>
<gene>
    <name evidence="2" type="ORF">HD595_002874</name>
</gene>
<sequence length="181" mass="19099">MSANSPLDVLKWFIAAQASESRARSAIRGIAGAFSAAELHKAFAVRHDDRVTDVIPTEPMPGAVRTARGAMILQSGFGLLGLALMAAAVAGSGAPMLLVVLLLLLLVVVALGWLAFRWSSRRKWVRWCAVAVEAVMVGGAVAGPVLDGEFGWRTLISLGTVLPLAVIVALVTPSAARWFDR</sequence>
<organism evidence="2 3">
    <name type="scientific">Nonomuraea roseoviolacea subsp. carminata</name>
    <dbReference type="NCBI Taxonomy" id="160689"/>
    <lineage>
        <taxon>Bacteria</taxon>
        <taxon>Bacillati</taxon>
        <taxon>Actinomycetota</taxon>
        <taxon>Actinomycetes</taxon>
        <taxon>Streptosporangiales</taxon>
        <taxon>Streptosporangiaceae</taxon>
        <taxon>Nonomuraea</taxon>
    </lineage>
</organism>
<name>A0ABT1JZ93_9ACTN</name>
<keyword evidence="3" id="KW-1185">Reference proteome</keyword>
<evidence type="ECO:0000313" key="3">
    <source>
        <dbReference type="Proteomes" id="UP001320766"/>
    </source>
</evidence>
<accession>A0ABT1JZ93</accession>